<comment type="caution">
    <text evidence="2">The sequence shown here is derived from an EMBL/GenBank/DDBJ whole genome shotgun (WGS) entry which is preliminary data.</text>
</comment>
<sequence length="141" mass="14294">MGGWLVLSAALSSIGRSREIREATAPVVEEPLVHGQSASDATEADGSEADDATDAGVTEPVPAVAPTEPLPTAPSQATPTEVIFTEAAASSAASAPDTLNQNGPRHAEDTDASASENGVADTDLVQSVGDDEDDEPEAKRD</sequence>
<feature type="compositionally biased region" description="Acidic residues" evidence="1">
    <location>
        <begin position="42"/>
        <end position="53"/>
    </location>
</feature>
<accession>A0ABQ6IGP7</accession>
<reference evidence="3" key="1">
    <citation type="journal article" date="2019" name="Int. J. Syst. Evol. Microbiol.">
        <title>The Global Catalogue of Microorganisms (GCM) 10K type strain sequencing project: providing services to taxonomists for standard genome sequencing and annotation.</title>
        <authorList>
            <consortium name="The Broad Institute Genomics Platform"/>
            <consortium name="The Broad Institute Genome Sequencing Center for Infectious Disease"/>
            <person name="Wu L."/>
            <person name="Ma J."/>
        </authorList>
    </citation>
    <scope>NUCLEOTIDE SEQUENCE [LARGE SCALE GENOMIC DNA]</scope>
    <source>
        <strain evidence="3">NBRC 112299</strain>
    </source>
</reference>
<evidence type="ECO:0000313" key="3">
    <source>
        <dbReference type="Proteomes" id="UP001157125"/>
    </source>
</evidence>
<evidence type="ECO:0000256" key="1">
    <source>
        <dbReference type="SAM" id="MobiDB-lite"/>
    </source>
</evidence>
<keyword evidence="3" id="KW-1185">Reference proteome</keyword>
<feature type="compositionally biased region" description="Acidic residues" evidence="1">
    <location>
        <begin position="129"/>
        <end position="141"/>
    </location>
</feature>
<protein>
    <submittedName>
        <fullName evidence="2">Uncharacterized protein</fullName>
    </submittedName>
</protein>
<proteinExistence type="predicted"/>
<feature type="region of interest" description="Disordered" evidence="1">
    <location>
        <begin position="15"/>
        <end position="141"/>
    </location>
</feature>
<dbReference type="EMBL" id="BSUN01000001">
    <property type="protein sequence ID" value="GMA36328.1"/>
    <property type="molecule type" value="Genomic_DNA"/>
</dbReference>
<dbReference type="RefSeq" id="WP_284329470.1">
    <property type="nucleotide sequence ID" value="NZ_BSUN01000001.1"/>
</dbReference>
<evidence type="ECO:0000313" key="2">
    <source>
        <dbReference type="EMBL" id="GMA36328.1"/>
    </source>
</evidence>
<organism evidence="2 3">
    <name type="scientific">Demequina litorisediminis</name>
    <dbReference type="NCBI Taxonomy" id="1849022"/>
    <lineage>
        <taxon>Bacteria</taxon>
        <taxon>Bacillati</taxon>
        <taxon>Actinomycetota</taxon>
        <taxon>Actinomycetes</taxon>
        <taxon>Micrococcales</taxon>
        <taxon>Demequinaceae</taxon>
        <taxon>Demequina</taxon>
    </lineage>
</organism>
<name>A0ABQ6IGP7_9MICO</name>
<dbReference type="Proteomes" id="UP001157125">
    <property type="component" value="Unassembled WGS sequence"/>
</dbReference>
<gene>
    <name evidence="2" type="ORF">GCM10025876_25320</name>
</gene>